<name>A0ABZ0S4J5_9GAMM</name>
<dbReference type="Proteomes" id="UP001432180">
    <property type="component" value="Chromosome"/>
</dbReference>
<organism evidence="1 2">
    <name type="scientific">Thiorhodovibrio winogradskyi</name>
    <dbReference type="NCBI Taxonomy" id="77007"/>
    <lineage>
        <taxon>Bacteria</taxon>
        <taxon>Pseudomonadati</taxon>
        <taxon>Pseudomonadota</taxon>
        <taxon>Gammaproteobacteria</taxon>
        <taxon>Chromatiales</taxon>
        <taxon>Chromatiaceae</taxon>
        <taxon>Thiorhodovibrio</taxon>
    </lineage>
</organism>
<sequence length="181" mass="20388">MNAKSLLDAEKTHLAQLLEAIQRCVYFLHAAGLRIDWPLEGSSLQARKKETMLFDALAAFNERFAKLQDTLGAAMRHAAVLLGESTESFLKVLAYYEKVAVLDSIETWQALRTVRNLAAHRYEIDYVAIAEHFNTLHTMCPNLYRTAGLFVDHCEKKLAIVPVTGDFALEFREITVVCVDA</sequence>
<accession>A0ABZ0S4J5</accession>
<evidence type="ECO:0000313" key="1">
    <source>
        <dbReference type="EMBL" id="WPL15284.1"/>
    </source>
</evidence>
<dbReference type="Gene3D" id="1.20.120.330">
    <property type="entry name" value="Nucleotidyltransferases domain 2"/>
    <property type="match status" value="1"/>
</dbReference>
<evidence type="ECO:0008006" key="3">
    <source>
        <dbReference type="Google" id="ProtNLM"/>
    </source>
</evidence>
<proteinExistence type="predicted"/>
<dbReference type="EMBL" id="CP121472">
    <property type="protein sequence ID" value="WPL15284.1"/>
    <property type="molecule type" value="Genomic_DNA"/>
</dbReference>
<evidence type="ECO:0000313" key="2">
    <source>
        <dbReference type="Proteomes" id="UP001432180"/>
    </source>
</evidence>
<gene>
    <name evidence="1" type="ORF">Thiowin_00171</name>
</gene>
<dbReference type="RefSeq" id="WP_328985868.1">
    <property type="nucleotide sequence ID" value="NZ_CP121472.1"/>
</dbReference>
<dbReference type="SUPFAM" id="SSF81593">
    <property type="entry name" value="Nucleotidyltransferase substrate binding subunit/domain"/>
    <property type="match status" value="1"/>
</dbReference>
<protein>
    <recommendedName>
        <fullName evidence="3">DUF86 domain-containing protein</fullName>
    </recommendedName>
</protein>
<keyword evidence="2" id="KW-1185">Reference proteome</keyword>
<reference evidence="1 2" key="1">
    <citation type="journal article" date="2023" name="Microorganisms">
        <title>Thiorhodovibrio frisius and Trv. litoralis spp. nov., Two Novel Members from a Clade of Fastidious Purple Sulfur Bacteria That Exhibit Unique Red-Shifted Light-Harvesting Capabilities.</title>
        <authorList>
            <person name="Methner A."/>
            <person name="Kuzyk S.B."/>
            <person name="Petersen J."/>
            <person name="Bauer S."/>
            <person name="Brinkmann H."/>
            <person name="Sichau K."/>
            <person name="Wanner G."/>
            <person name="Wolf J."/>
            <person name="Neumann-Schaal M."/>
            <person name="Henke P."/>
            <person name="Tank M."/>
            <person name="Sproer C."/>
            <person name="Bunk B."/>
            <person name="Overmann J."/>
        </authorList>
    </citation>
    <scope>NUCLEOTIDE SEQUENCE [LARGE SCALE GENOMIC DNA]</scope>
    <source>
        <strain evidence="1 2">DSM 6702</strain>
    </source>
</reference>